<comment type="caution">
    <text evidence="3">The sequence shown here is derived from an EMBL/GenBank/DDBJ whole genome shotgun (WGS) entry which is preliminary data.</text>
</comment>
<gene>
    <name evidence="3" type="ORF">OPS25_14540</name>
</gene>
<dbReference type="Proteomes" id="UP001142810">
    <property type="component" value="Unassembled WGS sequence"/>
</dbReference>
<name>A0ABT3PAA6_9ALTE</name>
<protein>
    <submittedName>
        <fullName evidence="3">Type II toxin-antitoxin system CcdA family antitoxin</fullName>
    </submittedName>
</protein>
<proteinExistence type="predicted"/>
<evidence type="ECO:0000256" key="2">
    <source>
        <dbReference type="SAM" id="Coils"/>
    </source>
</evidence>
<feature type="coiled-coil region" evidence="2">
    <location>
        <begin position="36"/>
        <end position="71"/>
    </location>
</feature>
<sequence length="94" mass="10645">MRILGGEISWSDKMQDLYDVHAPKKATNLSLNSDLLQKARSLKVNLSATLEQALRDKLKSIEAEKWKKENKAAIAAYNEFVAENGCIGDEYRNF</sequence>
<keyword evidence="4" id="KW-1185">Reference proteome</keyword>
<dbReference type="InterPro" id="IPR009956">
    <property type="entry name" value="Post-segregation_anti-tox_CcdA"/>
</dbReference>
<keyword evidence="2" id="KW-0175">Coiled coil</keyword>
<evidence type="ECO:0000313" key="3">
    <source>
        <dbReference type="EMBL" id="MCW8109721.1"/>
    </source>
</evidence>
<dbReference type="Pfam" id="PF07362">
    <property type="entry name" value="CcdA"/>
    <property type="match status" value="1"/>
</dbReference>
<keyword evidence="1" id="KW-1277">Toxin-antitoxin system</keyword>
<reference evidence="3" key="1">
    <citation type="submission" date="2022-11" db="EMBL/GenBank/DDBJ databases">
        <title>Alteromonas sp. nov., isolated from sea water of the Qingdao.</title>
        <authorList>
            <person name="Wang Q."/>
        </authorList>
    </citation>
    <scope>NUCLEOTIDE SEQUENCE</scope>
    <source>
        <strain evidence="3">ASW11-7</strain>
    </source>
</reference>
<evidence type="ECO:0000313" key="4">
    <source>
        <dbReference type="Proteomes" id="UP001142810"/>
    </source>
</evidence>
<accession>A0ABT3PAA6</accession>
<evidence type="ECO:0000256" key="1">
    <source>
        <dbReference type="ARBA" id="ARBA00022649"/>
    </source>
</evidence>
<dbReference type="EMBL" id="JAPFRD010000013">
    <property type="protein sequence ID" value="MCW8109721.1"/>
    <property type="molecule type" value="Genomic_DNA"/>
</dbReference>
<organism evidence="3 4">
    <name type="scientific">Alteromonas aquimaris</name>
    <dbReference type="NCBI Taxonomy" id="2998417"/>
    <lineage>
        <taxon>Bacteria</taxon>
        <taxon>Pseudomonadati</taxon>
        <taxon>Pseudomonadota</taxon>
        <taxon>Gammaproteobacteria</taxon>
        <taxon>Alteromonadales</taxon>
        <taxon>Alteromonadaceae</taxon>
        <taxon>Alteromonas/Salinimonas group</taxon>
        <taxon>Alteromonas</taxon>
    </lineage>
</organism>